<dbReference type="EMBL" id="CP060010">
    <property type="protein sequence ID" value="QTN37171.1"/>
    <property type="molecule type" value="Genomic_DNA"/>
</dbReference>
<protein>
    <submittedName>
        <fullName evidence="2">Rod-binding protein</fullName>
    </submittedName>
</protein>
<reference evidence="2" key="1">
    <citation type="submission" date="2020-07" db="EMBL/GenBank/DDBJ databases">
        <title>Genome sequences of bacteria associated with the marine, planktonic diatom Thalassiosira profunda strain ECT2AJA-044.</title>
        <authorList>
            <person name="Gargas C.B."/>
            <person name="Roberts W.R."/>
            <person name="Alverson A.J."/>
        </authorList>
    </citation>
    <scope>NUCLEOTIDE SEQUENCE</scope>
    <source>
        <strain evidence="2">ECT2AJA-044</strain>
    </source>
</reference>
<proteinExistence type="predicted"/>
<sequence>MADLPILYSPLANAQIPNQIGPQNRLSEQEIAKAKEFETLFLSQFVDEMLKTVDLDAATGGRDMHMWRSFMSQAMAESLVDQGGLGLATSVEQMMSAYKTAGNGGNS</sequence>
<name>A0A975ERT7_9RHOB</name>
<dbReference type="AlphaFoldDB" id="A0A975ERT7"/>
<evidence type="ECO:0000313" key="3">
    <source>
        <dbReference type="Proteomes" id="UP000665026"/>
    </source>
</evidence>
<dbReference type="InterPro" id="IPR019301">
    <property type="entry name" value="Flagellar_prot_FlgJ_N"/>
</dbReference>
<dbReference type="RefSeq" id="WP_209357865.1">
    <property type="nucleotide sequence ID" value="NZ_CP060010.1"/>
</dbReference>
<dbReference type="Proteomes" id="UP000665026">
    <property type="component" value="Chromosome"/>
</dbReference>
<dbReference type="KEGG" id="cact:HZ995_06625"/>
<feature type="domain" description="Flagellar protein FlgJ N-terminal" evidence="1">
    <location>
        <begin position="48"/>
        <end position="91"/>
    </location>
</feature>
<accession>A0A975ERT7</accession>
<gene>
    <name evidence="2" type="ORF">HZ995_06625</name>
</gene>
<organism evidence="2 3">
    <name type="scientific">Cognatishimia activa</name>
    <dbReference type="NCBI Taxonomy" id="1715691"/>
    <lineage>
        <taxon>Bacteria</taxon>
        <taxon>Pseudomonadati</taxon>
        <taxon>Pseudomonadota</taxon>
        <taxon>Alphaproteobacteria</taxon>
        <taxon>Rhodobacterales</taxon>
        <taxon>Paracoccaceae</taxon>
        <taxon>Cognatishimia</taxon>
    </lineage>
</organism>
<dbReference type="Pfam" id="PF10135">
    <property type="entry name" value="Rod-binding"/>
    <property type="match status" value="1"/>
</dbReference>
<evidence type="ECO:0000313" key="2">
    <source>
        <dbReference type="EMBL" id="QTN37171.1"/>
    </source>
</evidence>
<evidence type="ECO:0000259" key="1">
    <source>
        <dbReference type="Pfam" id="PF10135"/>
    </source>
</evidence>